<sequence>MNLDRLYLANRNAYLTAVNGESPRGKVFFAANILHDQLATCLKAFLIEDAVANGLTDDPRGPLATFSARASLAYALGLISKEEYEDCDTIGRIRDEFSKSLKADFETEEIRDLCQDLRCGLEATGGITPLAAPHGMNKFVTTAVSLISRFSVRHHYISRKRATYSGQPY</sequence>
<dbReference type="InterPro" id="IPR007761">
    <property type="entry name" value="MtlR-like"/>
</dbReference>
<dbReference type="Pfam" id="PF05068">
    <property type="entry name" value="MtlR"/>
    <property type="match status" value="1"/>
</dbReference>
<gene>
    <name evidence="1" type="ORF">H0S73_24970</name>
</gene>
<dbReference type="InterPro" id="IPR038026">
    <property type="entry name" value="MtlR-like_sf"/>
</dbReference>
<proteinExistence type="predicted"/>
<comment type="caution">
    <text evidence="1">The sequence shown here is derived from an EMBL/GenBank/DDBJ whole genome shotgun (WGS) entry which is preliminary data.</text>
</comment>
<dbReference type="Proteomes" id="UP000572984">
    <property type="component" value="Unassembled WGS sequence"/>
</dbReference>
<organism evidence="1 2">
    <name type="scientific">Microvirga mediterraneensis</name>
    <dbReference type="NCBI Taxonomy" id="2754695"/>
    <lineage>
        <taxon>Bacteria</taxon>
        <taxon>Pseudomonadati</taxon>
        <taxon>Pseudomonadota</taxon>
        <taxon>Alphaproteobacteria</taxon>
        <taxon>Hyphomicrobiales</taxon>
        <taxon>Methylobacteriaceae</taxon>
        <taxon>Microvirga</taxon>
    </lineage>
</organism>
<name>A0A838BW50_9HYPH</name>
<evidence type="ECO:0000313" key="1">
    <source>
        <dbReference type="EMBL" id="MBA1159332.1"/>
    </source>
</evidence>
<dbReference type="RefSeq" id="WP_181054901.1">
    <property type="nucleotide sequence ID" value="NZ_JACDXJ010000003.1"/>
</dbReference>
<dbReference type="Gene3D" id="1.20.120.330">
    <property type="entry name" value="Nucleotidyltransferases domain 2"/>
    <property type="match status" value="1"/>
</dbReference>
<dbReference type="PANTHER" id="PTHR37941">
    <property type="entry name" value="FUMARASE E-RELATED"/>
    <property type="match status" value="1"/>
</dbReference>
<accession>A0A838BW50</accession>
<dbReference type="GO" id="GO:0045892">
    <property type="term" value="P:negative regulation of DNA-templated transcription"/>
    <property type="evidence" value="ECO:0007669"/>
    <property type="project" value="TreeGrafter"/>
</dbReference>
<keyword evidence="2" id="KW-1185">Reference proteome</keyword>
<reference evidence="1 2" key="1">
    <citation type="submission" date="2020-07" db="EMBL/GenBank/DDBJ databases">
        <title>Draft genome and description of Microvirga mediterraneensis Marseille-Q2068 sp. nov.</title>
        <authorList>
            <person name="Boxberger M."/>
        </authorList>
    </citation>
    <scope>NUCLEOTIDE SEQUENCE [LARGE SCALE GENOMIC DNA]</scope>
    <source>
        <strain evidence="1 2">Marseille-Q2068</strain>
    </source>
</reference>
<dbReference type="EMBL" id="JACDXJ010000003">
    <property type="protein sequence ID" value="MBA1159332.1"/>
    <property type="molecule type" value="Genomic_DNA"/>
</dbReference>
<dbReference type="PANTHER" id="PTHR37941:SF1">
    <property type="entry name" value="FUMARASE E-RELATED"/>
    <property type="match status" value="1"/>
</dbReference>
<dbReference type="AlphaFoldDB" id="A0A838BW50"/>
<evidence type="ECO:0000313" key="2">
    <source>
        <dbReference type="Proteomes" id="UP000572984"/>
    </source>
</evidence>
<dbReference type="SUPFAM" id="SSF158668">
    <property type="entry name" value="MtlR-like"/>
    <property type="match status" value="1"/>
</dbReference>
<protein>
    <submittedName>
        <fullName evidence="1">Uncharacterized protein</fullName>
    </submittedName>
</protein>